<organism evidence="9 10">
    <name type="scientific">Haliangium ochraceum (strain DSM 14365 / JCM 11303 / SMP-2)</name>
    <dbReference type="NCBI Taxonomy" id="502025"/>
    <lineage>
        <taxon>Bacteria</taxon>
        <taxon>Pseudomonadati</taxon>
        <taxon>Myxococcota</taxon>
        <taxon>Polyangia</taxon>
        <taxon>Haliangiales</taxon>
        <taxon>Kofleriaceae</taxon>
        <taxon>Haliangium</taxon>
    </lineage>
</organism>
<evidence type="ECO:0000313" key="10">
    <source>
        <dbReference type="Proteomes" id="UP000001880"/>
    </source>
</evidence>
<feature type="transmembrane region" description="Helical" evidence="8">
    <location>
        <begin position="460"/>
        <end position="478"/>
    </location>
</feature>
<name>D0LVK2_HALO1</name>
<evidence type="ECO:0000256" key="7">
    <source>
        <dbReference type="ARBA" id="ARBA00024033"/>
    </source>
</evidence>
<dbReference type="GO" id="GO:0016758">
    <property type="term" value="F:hexosyltransferase activity"/>
    <property type="evidence" value="ECO:0007669"/>
    <property type="project" value="InterPro"/>
</dbReference>
<evidence type="ECO:0000256" key="6">
    <source>
        <dbReference type="ARBA" id="ARBA00023136"/>
    </source>
</evidence>
<accession>D0LVK2</accession>
<evidence type="ECO:0000256" key="3">
    <source>
        <dbReference type="ARBA" id="ARBA00022679"/>
    </source>
</evidence>
<reference evidence="9 10" key="1">
    <citation type="journal article" date="2010" name="Stand. Genomic Sci.">
        <title>Complete genome sequence of Haliangium ochraceum type strain (SMP-2).</title>
        <authorList>
            <consortium name="US DOE Joint Genome Institute (JGI-PGF)"/>
            <person name="Ivanova N."/>
            <person name="Daum C."/>
            <person name="Lang E."/>
            <person name="Abt B."/>
            <person name="Kopitz M."/>
            <person name="Saunders E."/>
            <person name="Lapidus A."/>
            <person name="Lucas S."/>
            <person name="Glavina Del Rio T."/>
            <person name="Nolan M."/>
            <person name="Tice H."/>
            <person name="Copeland A."/>
            <person name="Cheng J.F."/>
            <person name="Chen F."/>
            <person name="Bruce D."/>
            <person name="Goodwin L."/>
            <person name="Pitluck S."/>
            <person name="Mavromatis K."/>
            <person name="Pati A."/>
            <person name="Mikhailova N."/>
            <person name="Chen A."/>
            <person name="Palaniappan K."/>
            <person name="Land M."/>
            <person name="Hauser L."/>
            <person name="Chang Y.J."/>
            <person name="Jeffries C.D."/>
            <person name="Detter J.C."/>
            <person name="Brettin T."/>
            <person name="Rohde M."/>
            <person name="Goker M."/>
            <person name="Bristow J."/>
            <person name="Markowitz V."/>
            <person name="Eisen J.A."/>
            <person name="Hugenholtz P."/>
            <person name="Kyrpides N.C."/>
            <person name="Klenk H.P."/>
        </authorList>
    </citation>
    <scope>NUCLEOTIDE SEQUENCE [LARGE SCALE GENOMIC DNA]</scope>
    <source>
        <strain evidence="10">DSM 14365 / CIP 107738 / JCM 11303 / AJ 13395 / SMP-2</strain>
    </source>
</reference>
<gene>
    <name evidence="9" type="ordered locus">Hoch_5075</name>
</gene>
<feature type="transmembrane region" description="Helical" evidence="8">
    <location>
        <begin position="93"/>
        <end position="117"/>
    </location>
</feature>
<comment type="subcellular location">
    <subcellularLocation>
        <location evidence="1">Cell membrane</location>
        <topology evidence="1">Multi-pass membrane protein</topology>
    </subcellularLocation>
</comment>
<dbReference type="AlphaFoldDB" id="D0LVK2"/>
<feature type="transmembrane region" description="Helical" evidence="8">
    <location>
        <begin position="537"/>
        <end position="560"/>
    </location>
</feature>
<dbReference type="EMBL" id="CP001804">
    <property type="protein sequence ID" value="ACY17563.1"/>
    <property type="molecule type" value="Genomic_DNA"/>
</dbReference>
<dbReference type="STRING" id="502025.Hoch_5075"/>
<protein>
    <recommendedName>
        <fullName evidence="11">DUF2029 domain-containing protein</fullName>
    </recommendedName>
</protein>
<keyword evidence="4 8" id="KW-0812">Transmembrane</keyword>
<sequence length="574" mass="60627">MDGGSMSRLVVVFCIAFCIDLALAAGLVGVFGASAPDAGGAIAIVLVAALVPALGSALRWRSLSPAVSSMALASAAMVAGAALAMLLDAPGLVLVPVAAAAVEFLIVPRLATSLSAADPGPLGRGRVRWLWLALAVLMVVQIGRLSVFMLDSDFLAGATYPLYNPTHTCLPAYARGAELAFDTPAEVYDGSLYKAEMPADAGAAPTEIRGMEPRMGDVFQYPPPFLLLPQTVLLLSQDFWRLRALWYALCLLAVVAALFWVARATARPQAWPLSAAVLASLPILFTLQFGQAHFFTIAAAICAMIAFRTGRDAAGGFLLAASIASKLFPGILLVVLLVRKRWSALSWTAAMGALLCALTLVLYGPELFIAFFTEQLPRLVDGRAFAAFSADNEFFMANLGFSSLVVKVATGLSLEVPGALEKGLGYAYLLALFFIAVRLGRHTRAGGLGAGESELAEHPGFTETASLLALISLAAMVGTYSPSSYALGAPIWGLALVCLWRQPGPREGLLWGGAWMFLQISPIVANLPVLWRFDTLHVWIGLGAQLLSLAVLFAAAFGWLRPASGRGREAWTTT</sequence>
<dbReference type="GO" id="GO:0005886">
    <property type="term" value="C:plasma membrane"/>
    <property type="evidence" value="ECO:0007669"/>
    <property type="project" value="UniProtKB-SubCell"/>
</dbReference>
<keyword evidence="2" id="KW-1003">Cell membrane</keyword>
<keyword evidence="6 8" id="KW-0472">Membrane</keyword>
<evidence type="ECO:0008006" key="11">
    <source>
        <dbReference type="Google" id="ProtNLM"/>
    </source>
</evidence>
<feature type="transmembrane region" description="Helical" evidence="8">
    <location>
        <begin position="423"/>
        <end position="440"/>
    </location>
</feature>
<feature type="transmembrane region" description="Helical" evidence="8">
    <location>
        <begin position="274"/>
        <end position="307"/>
    </location>
</feature>
<feature type="transmembrane region" description="Helical" evidence="8">
    <location>
        <begin position="129"/>
        <end position="150"/>
    </location>
</feature>
<evidence type="ECO:0000256" key="2">
    <source>
        <dbReference type="ARBA" id="ARBA00022475"/>
    </source>
</evidence>
<comment type="similarity">
    <text evidence="7">Belongs to the glycosyltransferase 87 family.</text>
</comment>
<evidence type="ECO:0000256" key="4">
    <source>
        <dbReference type="ARBA" id="ARBA00022692"/>
    </source>
</evidence>
<keyword evidence="10" id="KW-1185">Reference proteome</keyword>
<feature type="transmembrane region" description="Helical" evidence="8">
    <location>
        <begin position="40"/>
        <end position="58"/>
    </location>
</feature>
<feature type="transmembrane region" description="Helical" evidence="8">
    <location>
        <begin position="350"/>
        <end position="372"/>
    </location>
</feature>
<dbReference type="InterPro" id="IPR018584">
    <property type="entry name" value="GT87"/>
</dbReference>
<feature type="transmembrane region" description="Helical" evidence="8">
    <location>
        <begin position="508"/>
        <end position="531"/>
    </location>
</feature>
<dbReference type="eggNOG" id="ENOG5034221">
    <property type="taxonomic scope" value="Bacteria"/>
</dbReference>
<keyword evidence="3" id="KW-0808">Transferase</keyword>
<proteinExistence type="inferred from homology"/>
<feature type="transmembrane region" description="Helical" evidence="8">
    <location>
        <begin position="244"/>
        <end position="262"/>
    </location>
</feature>
<dbReference type="Proteomes" id="UP000001880">
    <property type="component" value="Chromosome"/>
</dbReference>
<dbReference type="HOGENOM" id="CLU_474705_0_0_7"/>
<evidence type="ECO:0000256" key="5">
    <source>
        <dbReference type="ARBA" id="ARBA00022989"/>
    </source>
</evidence>
<evidence type="ECO:0000256" key="8">
    <source>
        <dbReference type="SAM" id="Phobius"/>
    </source>
</evidence>
<feature type="transmembrane region" description="Helical" evidence="8">
    <location>
        <begin position="70"/>
        <end position="87"/>
    </location>
</feature>
<evidence type="ECO:0000256" key="1">
    <source>
        <dbReference type="ARBA" id="ARBA00004651"/>
    </source>
</evidence>
<dbReference type="Pfam" id="PF09594">
    <property type="entry name" value="GT87"/>
    <property type="match status" value="1"/>
</dbReference>
<feature type="transmembrane region" description="Helical" evidence="8">
    <location>
        <begin position="313"/>
        <end position="338"/>
    </location>
</feature>
<keyword evidence="5 8" id="KW-1133">Transmembrane helix</keyword>
<dbReference type="KEGG" id="hoh:Hoch_5075"/>
<evidence type="ECO:0000313" key="9">
    <source>
        <dbReference type="EMBL" id="ACY17563.1"/>
    </source>
</evidence>